<sequence length="549" mass="61913">MIGSHKNSCDSNMPENDRVRRAKSLDDIYLGGYPDFQTIATRVNTDEGFYGCIKEIHINNNHIVFSLQHQHGSYQWNSSHFHQKWKQLVNGLKQHNMIGIHIAPCLNWCHKSTCLNGGECVELHDFTDTETCICLPGYSGDKCEKYSPVEVPHFSFNSSLEIPVPTRQDHHTNLRVILKASSLDGLILYLGISLPSSSGFLSLGLDDGHVVFKVVIVQSTFHVKIRSPDRINPNKWTLILATHAGDRGYLKVSHQAPTHFIGLAPDESINKTRLYLGRDPHNDGSGLAEARRSFTGCLHLVQMNNHIIDLYGPGVSGINIANCSVCEKLNEPCLNGGQCMPGKDSSYTCGCREPFTKTQCKDGQVLHFTGRNYVHYKDKKVLDRLVGDRTDVYLEIRTTCPNGLIFWSGNMQKKPSGSTLVLGNFLTLGFENGVLRLYYDLGAKEVQINYTETRLFDGNWHLIMMTRVKEDVQMIIDREKYVNSTGPGYYYSLDTELLYLGGMPDERLHTQGRFNSSFIGDIRKTNLKRGHNVTFLQQSHESDKVYQCG</sequence>
<accession>A0AAV4CFW2</accession>
<dbReference type="InterPro" id="IPR001881">
    <property type="entry name" value="EGF-like_Ca-bd_dom"/>
</dbReference>
<dbReference type="GO" id="GO:0005509">
    <property type="term" value="F:calcium ion binding"/>
    <property type="evidence" value="ECO:0007669"/>
    <property type="project" value="InterPro"/>
</dbReference>
<dbReference type="Gene3D" id="2.10.25.10">
    <property type="entry name" value="Laminin"/>
    <property type="match status" value="1"/>
</dbReference>
<dbReference type="PANTHER" id="PTHR15036:SF85">
    <property type="entry name" value="SP2353, ISOFORM A"/>
    <property type="match status" value="1"/>
</dbReference>
<dbReference type="SMART" id="SM00179">
    <property type="entry name" value="EGF_CA"/>
    <property type="match status" value="1"/>
</dbReference>
<feature type="disulfide bond" evidence="2">
    <location>
        <begin position="134"/>
        <end position="143"/>
    </location>
</feature>
<dbReference type="SMART" id="SM00282">
    <property type="entry name" value="LamG"/>
    <property type="match status" value="2"/>
</dbReference>
<evidence type="ECO:0000259" key="3">
    <source>
        <dbReference type="PROSITE" id="PS50025"/>
    </source>
</evidence>
<dbReference type="EMBL" id="BLXT01006233">
    <property type="protein sequence ID" value="GFO30277.1"/>
    <property type="molecule type" value="Genomic_DNA"/>
</dbReference>
<dbReference type="PROSITE" id="PS50026">
    <property type="entry name" value="EGF_3"/>
    <property type="match status" value="2"/>
</dbReference>
<evidence type="ECO:0000256" key="1">
    <source>
        <dbReference type="ARBA" id="ARBA00023157"/>
    </source>
</evidence>
<dbReference type="InterPro" id="IPR013320">
    <property type="entry name" value="ConA-like_dom_sf"/>
</dbReference>
<keyword evidence="2" id="KW-0245">EGF-like domain</keyword>
<dbReference type="Proteomes" id="UP000735302">
    <property type="component" value="Unassembled WGS sequence"/>
</dbReference>
<dbReference type="AlphaFoldDB" id="A0AAV4CFW2"/>
<comment type="caution">
    <text evidence="2">Lacks conserved residue(s) required for the propagation of feature annotation.</text>
</comment>
<name>A0AAV4CFW2_9GAST</name>
<dbReference type="PROSITE" id="PS00022">
    <property type="entry name" value="EGF_1"/>
    <property type="match status" value="1"/>
</dbReference>
<organism evidence="5 6">
    <name type="scientific">Plakobranchus ocellatus</name>
    <dbReference type="NCBI Taxonomy" id="259542"/>
    <lineage>
        <taxon>Eukaryota</taxon>
        <taxon>Metazoa</taxon>
        <taxon>Spiralia</taxon>
        <taxon>Lophotrochozoa</taxon>
        <taxon>Mollusca</taxon>
        <taxon>Gastropoda</taxon>
        <taxon>Heterobranchia</taxon>
        <taxon>Euthyneura</taxon>
        <taxon>Panpulmonata</taxon>
        <taxon>Sacoglossa</taxon>
        <taxon>Placobranchoidea</taxon>
        <taxon>Plakobranchidae</taxon>
        <taxon>Plakobranchus</taxon>
    </lineage>
</organism>
<dbReference type="PROSITE" id="PS50025">
    <property type="entry name" value="LAM_G_DOMAIN"/>
    <property type="match status" value="3"/>
</dbReference>
<proteinExistence type="predicted"/>
<dbReference type="Pfam" id="PF00008">
    <property type="entry name" value="EGF"/>
    <property type="match status" value="1"/>
</dbReference>
<dbReference type="CDD" id="cd00110">
    <property type="entry name" value="LamG"/>
    <property type="match status" value="2"/>
</dbReference>
<reference evidence="5 6" key="1">
    <citation type="journal article" date="2021" name="Elife">
        <title>Chloroplast acquisition without the gene transfer in kleptoplastic sea slugs, Plakobranchus ocellatus.</title>
        <authorList>
            <person name="Maeda T."/>
            <person name="Takahashi S."/>
            <person name="Yoshida T."/>
            <person name="Shimamura S."/>
            <person name="Takaki Y."/>
            <person name="Nagai Y."/>
            <person name="Toyoda A."/>
            <person name="Suzuki Y."/>
            <person name="Arimoto A."/>
            <person name="Ishii H."/>
            <person name="Satoh N."/>
            <person name="Nishiyama T."/>
            <person name="Hasebe M."/>
            <person name="Maruyama T."/>
            <person name="Minagawa J."/>
            <person name="Obokata J."/>
            <person name="Shigenobu S."/>
        </authorList>
    </citation>
    <scope>NUCLEOTIDE SEQUENCE [LARGE SCALE GENOMIC DNA]</scope>
</reference>
<evidence type="ECO:0000256" key="2">
    <source>
        <dbReference type="PROSITE-ProRule" id="PRU00076"/>
    </source>
</evidence>
<keyword evidence="1 2" id="KW-1015">Disulfide bond</keyword>
<dbReference type="SMART" id="SM00181">
    <property type="entry name" value="EGF"/>
    <property type="match status" value="2"/>
</dbReference>
<feature type="domain" description="Laminin G" evidence="3">
    <location>
        <begin position="149"/>
        <end position="326"/>
    </location>
</feature>
<evidence type="ECO:0000313" key="5">
    <source>
        <dbReference type="EMBL" id="GFO30277.1"/>
    </source>
</evidence>
<evidence type="ECO:0000259" key="4">
    <source>
        <dbReference type="PROSITE" id="PS50026"/>
    </source>
</evidence>
<evidence type="ECO:0000313" key="6">
    <source>
        <dbReference type="Proteomes" id="UP000735302"/>
    </source>
</evidence>
<dbReference type="PANTHER" id="PTHR15036">
    <property type="entry name" value="PIKACHURIN-LIKE PROTEIN"/>
    <property type="match status" value="1"/>
</dbReference>
<dbReference type="Pfam" id="PF00054">
    <property type="entry name" value="Laminin_G_1"/>
    <property type="match status" value="2"/>
</dbReference>
<feature type="domain" description="Laminin G" evidence="3">
    <location>
        <begin position="1"/>
        <end position="105"/>
    </location>
</feature>
<dbReference type="InterPro" id="IPR001791">
    <property type="entry name" value="Laminin_G"/>
</dbReference>
<protein>
    <submittedName>
        <fullName evidence="5">Pikachurin-like</fullName>
    </submittedName>
</protein>
<feature type="domain" description="Laminin G" evidence="3">
    <location>
        <begin position="363"/>
        <end position="548"/>
    </location>
</feature>
<feature type="disulfide bond" evidence="2">
    <location>
        <begin position="351"/>
        <end position="360"/>
    </location>
</feature>
<gene>
    <name evidence="5" type="ORF">PoB_005678200</name>
</gene>
<comment type="caution">
    <text evidence="5">The sequence shown here is derived from an EMBL/GenBank/DDBJ whole genome shotgun (WGS) entry which is preliminary data.</text>
</comment>
<dbReference type="GO" id="GO:0016020">
    <property type="term" value="C:membrane"/>
    <property type="evidence" value="ECO:0007669"/>
    <property type="project" value="UniProtKB-SubCell"/>
</dbReference>
<dbReference type="SUPFAM" id="SSF49899">
    <property type="entry name" value="Concanavalin A-like lectins/glucanases"/>
    <property type="match status" value="3"/>
</dbReference>
<dbReference type="InterPro" id="IPR000742">
    <property type="entry name" value="EGF"/>
</dbReference>
<dbReference type="PROSITE" id="PS01186">
    <property type="entry name" value="EGF_2"/>
    <property type="match status" value="2"/>
</dbReference>
<feature type="domain" description="EGF-like" evidence="4">
    <location>
        <begin position="322"/>
        <end position="361"/>
    </location>
</feature>
<dbReference type="InterPro" id="IPR050372">
    <property type="entry name" value="Neurexin-related_CASP"/>
</dbReference>
<keyword evidence="6" id="KW-1185">Reference proteome</keyword>
<dbReference type="Gene3D" id="2.60.120.200">
    <property type="match status" value="3"/>
</dbReference>
<dbReference type="CDD" id="cd00054">
    <property type="entry name" value="EGF_CA"/>
    <property type="match status" value="2"/>
</dbReference>
<feature type="domain" description="EGF-like" evidence="4">
    <location>
        <begin position="106"/>
        <end position="144"/>
    </location>
</feature>